<dbReference type="PROSITE" id="PS50126">
    <property type="entry name" value="S1"/>
    <property type="match status" value="1"/>
</dbReference>
<dbReference type="PANTHER" id="PTHR10602:SF0">
    <property type="entry name" value="EUKARYOTIC TRANSLATION INITIATION FACTOR 2 SUBUNIT 1"/>
    <property type="match status" value="1"/>
</dbReference>
<dbReference type="GO" id="GO:0005850">
    <property type="term" value="C:eukaryotic translation initiation factor 2 complex"/>
    <property type="evidence" value="ECO:0007669"/>
    <property type="project" value="TreeGrafter"/>
</dbReference>
<feature type="domain" description="S1 motif" evidence="4">
    <location>
        <begin position="20"/>
        <end position="93"/>
    </location>
</feature>
<dbReference type="GO" id="GO:0003723">
    <property type="term" value="F:RNA binding"/>
    <property type="evidence" value="ECO:0007669"/>
    <property type="project" value="InterPro"/>
</dbReference>
<dbReference type="GO" id="GO:0043022">
    <property type="term" value="F:ribosome binding"/>
    <property type="evidence" value="ECO:0007669"/>
    <property type="project" value="TreeGrafter"/>
</dbReference>
<sequence length="307" mass="34391">MGDLVVNDCRFYEAKYPSPGEVVIATIDRISDDGIGAYVTLDEYADIEGMIPLSELSRRRVRSVQKLLRVGKREPMAVLRVDQDKGYIDLTKRAVSVDEAQECEDRFTMSKKVNTIITQAAKKSGMETESLYMKLGWPLYAKYGHAYNAFKVAATNPGLVFDEFNLDAKLLAELMLEITHQLKPKRAKLHAKIDVKCLSYQGIEGIRKALKAAEAVSTETTQLSVRLIAPPEYVISTTTTNAEEDLKLMNKAIRAAEEIIKQEGGTLKVLVSPREISEHEEKELQVIMDRAERENVEVSGDDDVDGY</sequence>
<organism evidence="5 6">
    <name type="scientific">Coemansia biformis</name>
    <dbReference type="NCBI Taxonomy" id="1286918"/>
    <lineage>
        <taxon>Eukaryota</taxon>
        <taxon>Fungi</taxon>
        <taxon>Fungi incertae sedis</taxon>
        <taxon>Zoopagomycota</taxon>
        <taxon>Kickxellomycotina</taxon>
        <taxon>Kickxellomycetes</taxon>
        <taxon>Kickxellales</taxon>
        <taxon>Kickxellaceae</taxon>
        <taxon>Coemansia</taxon>
    </lineage>
</organism>
<dbReference type="InterPro" id="IPR011488">
    <property type="entry name" value="TIF_2_asu"/>
</dbReference>
<dbReference type="InterPro" id="IPR003029">
    <property type="entry name" value="S1_domain"/>
</dbReference>
<dbReference type="Pfam" id="PF07541">
    <property type="entry name" value="EIF_2_alpha"/>
    <property type="match status" value="1"/>
</dbReference>
<dbReference type="InterPro" id="IPR044126">
    <property type="entry name" value="S1_IF2_alpha"/>
</dbReference>
<keyword evidence="3" id="KW-0648">Protein biosynthesis</keyword>
<dbReference type="FunFam" id="2.40.50.140:FF:000015">
    <property type="entry name" value="Eukaryotic translation initiation factor 2 subunit alpha"/>
    <property type="match status" value="1"/>
</dbReference>
<dbReference type="InterPro" id="IPR024055">
    <property type="entry name" value="TIF2_asu_C"/>
</dbReference>
<dbReference type="SUPFAM" id="SSF110993">
    <property type="entry name" value="eIF-2-alpha, C-terminal domain"/>
    <property type="match status" value="1"/>
</dbReference>
<evidence type="ECO:0000256" key="3">
    <source>
        <dbReference type="ARBA" id="ARBA00022917"/>
    </source>
</evidence>
<keyword evidence="6" id="KW-1185">Reference proteome</keyword>
<dbReference type="AlphaFoldDB" id="A0A9W8CWJ8"/>
<proteinExistence type="inferred from homology"/>
<dbReference type="InterPro" id="IPR024054">
    <property type="entry name" value="TIF2_asu_middle_sf"/>
</dbReference>
<dbReference type="Gene3D" id="3.30.70.1130">
    <property type="entry name" value="EIF_2_alpha"/>
    <property type="match status" value="1"/>
</dbReference>
<dbReference type="InterPro" id="IPR012340">
    <property type="entry name" value="NA-bd_OB-fold"/>
</dbReference>
<dbReference type="Proteomes" id="UP001143981">
    <property type="component" value="Unassembled WGS sequence"/>
</dbReference>
<dbReference type="OrthoDB" id="1685042at2759"/>
<dbReference type="SUPFAM" id="SSF50249">
    <property type="entry name" value="Nucleic acid-binding proteins"/>
    <property type="match status" value="1"/>
</dbReference>
<evidence type="ECO:0000256" key="1">
    <source>
        <dbReference type="ARBA" id="ARBA00007223"/>
    </source>
</evidence>
<dbReference type="Gene3D" id="1.10.150.190">
    <property type="entry name" value="Translation initiation factor 2, subunit 1, domain 2"/>
    <property type="match status" value="1"/>
</dbReference>
<evidence type="ECO:0000313" key="6">
    <source>
        <dbReference type="Proteomes" id="UP001143981"/>
    </source>
</evidence>
<name>A0A9W8CWJ8_9FUNG</name>
<dbReference type="SMART" id="SM00316">
    <property type="entry name" value="S1"/>
    <property type="match status" value="1"/>
</dbReference>
<dbReference type="GO" id="GO:0033290">
    <property type="term" value="C:eukaryotic 48S preinitiation complex"/>
    <property type="evidence" value="ECO:0007669"/>
    <property type="project" value="TreeGrafter"/>
</dbReference>
<comment type="similarity">
    <text evidence="1">Belongs to the eIF-2-alpha family.</text>
</comment>
<evidence type="ECO:0000313" key="5">
    <source>
        <dbReference type="EMBL" id="KAJ1725990.1"/>
    </source>
</evidence>
<dbReference type="SUPFAM" id="SSF116742">
    <property type="entry name" value="eIF2alpha middle domain-like"/>
    <property type="match status" value="1"/>
</dbReference>
<dbReference type="PANTHER" id="PTHR10602">
    <property type="entry name" value="EUKARYOTIC TRANSLATION INITIATION FACTOR 2 SUBUNIT 1"/>
    <property type="match status" value="1"/>
</dbReference>
<accession>A0A9W8CWJ8</accession>
<dbReference type="Gene3D" id="2.40.50.140">
    <property type="entry name" value="Nucleic acid-binding proteins"/>
    <property type="match status" value="1"/>
</dbReference>
<dbReference type="Pfam" id="PF00575">
    <property type="entry name" value="S1"/>
    <property type="match status" value="1"/>
</dbReference>
<comment type="caution">
    <text evidence="5">The sequence shown here is derived from an EMBL/GenBank/DDBJ whole genome shotgun (WGS) entry which is preliminary data.</text>
</comment>
<dbReference type="GO" id="GO:0003743">
    <property type="term" value="F:translation initiation factor activity"/>
    <property type="evidence" value="ECO:0007669"/>
    <property type="project" value="UniProtKB-KW"/>
</dbReference>
<evidence type="ECO:0000256" key="2">
    <source>
        <dbReference type="ARBA" id="ARBA00022540"/>
    </source>
</evidence>
<dbReference type="CDD" id="cd04452">
    <property type="entry name" value="S1_IF2_alpha"/>
    <property type="match status" value="1"/>
</dbReference>
<evidence type="ECO:0000259" key="4">
    <source>
        <dbReference type="PROSITE" id="PS50126"/>
    </source>
</evidence>
<protein>
    <recommendedName>
        <fullName evidence="4">S1 motif domain-containing protein</fullName>
    </recommendedName>
</protein>
<reference evidence="5" key="1">
    <citation type="submission" date="2022-07" db="EMBL/GenBank/DDBJ databases">
        <title>Phylogenomic reconstructions and comparative analyses of Kickxellomycotina fungi.</title>
        <authorList>
            <person name="Reynolds N.K."/>
            <person name="Stajich J.E."/>
            <person name="Barry K."/>
            <person name="Grigoriev I.V."/>
            <person name="Crous P."/>
            <person name="Smith M.E."/>
        </authorList>
    </citation>
    <scope>NUCLEOTIDE SEQUENCE</scope>
    <source>
        <strain evidence="5">BCRC 34381</strain>
    </source>
</reference>
<dbReference type="EMBL" id="JANBOI010001851">
    <property type="protein sequence ID" value="KAJ1725990.1"/>
    <property type="molecule type" value="Genomic_DNA"/>
</dbReference>
<gene>
    <name evidence="5" type="ORF">LPJ61_005499</name>
</gene>
<keyword evidence="2" id="KW-0396">Initiation factor</keyword>